<feature type="compositionally biased region" description="Basic and acidic residues" evidence="1">
    <location>
        <begin position="367"/>
        <end position="384"/>
    </location>
</feature>
<proteinExistence type="predicted"/>
<organism evidence="2 3">
    <name type="scientific">Aspergillus sclerotioniger CBS 115572</name>
    <dbReference type="NCBI Taxonomy" id="1450535"/>
    <lineage>
        <taxon>Eukaryota</taxon>
        <taxon>Fungi</taxon>
        <taxon>Dikarya</taxon>
        <taxon>Ascomycota</taxon>
        <taxon>Pezizomycotina</taxon>
        <taxon>Eurotiomycetes</taxon>
        <taxon>Eurotiomycetidae</taxon>
        <taxon>Eurotiales</taxon>
        <taxon>Aspergillaceae</taxon>
        <taxon>Aspergillus</taxon>
        <taxon>Aspergillus subgen. Circumdati</taxon>
    </lineage>
</organism>
<sequence>MRKIVSKLKRSLRLSRTEPVDPTNGSRRPRPSSVSDTAPGQSVLTGPPRDVPLETLPPEIRYLIMSMLELRGLQALVHASPVYHRQYLADRWRLLPRCLDVTLQSVAVEACFAYRSGMAEFSETRNPEAVIELLDLYQERRALFKASAWSQDLTADEALGMVTFHLSIVEPLVRRYAVWALGNLAQEPEVRQCDASLSKTEELRLLRSMYRFQLCCNLFGVGCHGTPFSPRSEFDSVSILKVFLSIFEPWEVEEIVCIYAFAKAKYNQIFDDIRWDVHEENPKFDGQRPPTPDGAFDLDNSWIRHSLLYGTISRGLRLLHTVFCNIRDHEHLVSTMQDRISWPAGSFLEHEALGQSAQTIRRRQHPSPRDSKEERRDPLPFQGDRVDDVYPPLAWTLMWRGTYSNLFGYYMEDPIRSWGYVMWDAARLEQSGAKKVLKRQWTAEWRGDDPRDQLL</sequence>
<dbReference type="OrthoDB" id="5304511at2759"/>
<accession>A0A317WW07</accession>
<name>A0A317WW07_9EURO</name>
<feature type="compositionally biased region" description="Polar residues" evidence="1">
    <location>
        <begin position="32"/>
        <end position="44"/>
    </location>
</feature>
<dbReference type="RefSeq" id="XP_025468972.1">
    <property type="nucleotide sequence ID" value="XM_025617144.1"/>
</dbReference>
<feature type="region of interest" description="Disordered" evidence="1">
    <location>
        <begin position="1"/>
        <end position="52"/>
    </location>
</feature>
<dbReference type="Proteomes" id="UP000246702">
    <property type="component" value="Unassembled WGS sequence"/>
</dbReference>
<reference evidence="2 3" key="1">
    <citation type="submission" date="2016-12" db="EMBL/GenBank/DDBJ databases">
        <title>The genomes of Aspergillus section Nigri reveals drivers in fungal speciation.</title>
        <authorList>
            <consortium name="DOE Joint Genome Institute"/>
            <person name="Vesth T.C."/>
            <person name="Nybo J."/>
            <person name="Theobald S."/>
            <person name="Brandl J."/>
            <person name="Frisvad J.C."/>
            <person name="Nielsen K.F."/>
            <person name="Lyhne E.K."/>
            <person name="Kogle M.E."/>
            <person name="Kuo A."/>
            <person name="Riley R."/>
            <person name="Clum A."/>
            <person name="Nolan M."/>
            <person name="Lipzen A."/>
            <person name="Salamov A."/>
            <person name="Henrissat B."/>
            <person name="Wiebenga A."/>
            <person name="De Vries R.P."/>
            <person name="Grigoriev I.V."/>
            <person name="Mortensen U.H."/>
            <person name="Andersen M.R."/>
            <person name="Baker S.E."/>
        </authorList>
    </citation>
    <scope>NUCLEOTIDE SEQUENCE [LARGE SCALE GENOMIC DNA]</scope>
    <source>
        <strain evidence="2 3">CBS 115572</strain>
    </source>
</reference>
<evidence type="ECO:0000313" key="2">
    <source>
        <dbReference type="EMBL" id="PWY90594.1"/>
    </source>
</evidence>
<dbReference type="AlphaFoldDB" id="A0A317WW07"/>
<evidence type="ECO:0008006" key="4">
    <source>
        <dbReference type="Google" id="ProtNLM"/>
    </source>
</evidence>
<dbReference type="GeneID" id="37119287"/>
<dbReference type="EMBL" id="MSFK01000010">
    <property type="protein sequence ID" value="PWY90594.1"/>
    <property type="molecule type" value="Genomic_DNA"/>
</dbReference>
<dbReference type="STRING" id="1450535.A0A317WW07"/>
<evidence type="ECO:0000313" key="3">
    <source>
        <dbReference type="Proteomes" id="UP000246702"/>
    </source>
</evidence>
<protein>
    <recommendedName>
        <fullName evidence="4">F-box domain-containing protein</fullName>
    </recommendedName>
</protein>
<gene>
    <name evidence="2" type="ORF">BO94DRAFT_623342</name>
</gene>
<feature type="region of interest" description="Disordered" evidence="1">
    <location>
        <begin position="356"/>
        <end position="384"/>
    </location>
</feature>
<comment type="caution">
    <text evidence="2">The sequence shown here is derived from an EMBL/GenBank/DDBJ whole genome shotgun (WGS) entry which is preliminary data.</text>
</comment>
<feature type="compositionally biased region" description="Basic residues" evidence="1">
    <location>
        <begin position="1"/>
        <end position="13"/>
    </location>
</feature>
<evidence type="ECO:0000256" key="1">
    <source>
        <dbReference type="SAM" id="MobiDB-lite"/>
    </source>
</evidence>
<keyword evidence="3" id="KW-1185">Reference proteome</keyword>